<keyword evidence="1" id="KW-1133">Transmembrane helix</keyword>
<organism evidence="2">
    <name type="scientific">Bacillus subtilis (strain 168)</name>
    <dbReference type="NCBI Taxonomy" id="224308"/>
    <lineage>
        <taxon>Bacteria</taxon>
        <taxon>Bacillati</taxon>
        <taxon>Bacillota</taxon>
        <taxon>Bacilli</taxon>
        <taxon>Bacillales</taxon>
        <taxon>Bacillaceae</taxon>
        <taxon>Bacillus</taxon>
    </lineage>
</organism>
<accession>A0A6M4JJ15</accession>
<evidence type="ECO:0000313" key="2">
    <source>
        <dbReference type="EMBL" id="QJP88408.1"/>
    </source>
</evidence>
<keyword evidence="1" id="KW-0812">Transmembrane</keyword>
<dbReference type="SMR" id="A0A6M4JJ15"/>
<dbReference type="KEGG" id="bsu:BSU18980"/>
<sequence>MELLDIWNWIQQNGILTAVITGIVALLFNQRQKSIERFYSQSGETLEKILEPMYYSLKEIKNEEDENHKMVLIEKFFEEYSGKKGKLSKLRNILLIDQILNTEDCFREYILNKNSENRKKLFYKMRMLDQAVNKEYRSIFVTLNKNYNWYKVLFRTNYILSAVFVFVRWFKETLAFFVGASAFAFIPLLYDKYLGEQVLGNWLEVNKLIFGLSCSALYIFWIIHYFLLKDTMQRKDEISLFQEWFDKTKLGKWTNKNVWGKIGNWNVERRARRVRNDEDV</sequence>
<gene>
    <name evidence="2" type="ORF">HIR78_10350</name>
</gene>
<dbReference type="EMBL" id="CP052842">
    <property type="protein sequence ID" value="QJP88408.1"/>
    <property type="molecule type" value="Genomic_DNA"/>
</dbReference>
<feature type="transmembrane region" description="Helical" evidence="1">
    <location>
        <begin position="173"/>
        <end position="190"/>
    </location>
</feature>
<feature type="transmembrane region" description="Helical" evidence="1">
    <location>
        <begin position="6"/>
        <end position="28"/>
    </location>
</feature>
<name>A0A6M4JJ15_BACSU</name>
<dbReference type="RefSeq" id="WP_003231327.1">
    <property type="nucleotide sequence ID" value="NC_000964.3"/>
</dbReference>
<keyword evidence="1" id="KW-0472">Membrane</keyword>
<feature type="transmembrane region" description="Helical" evidence="1">
    <location>
        <begin position="210"/>
        <end position="228"/>
    </location>
</feature>
<evidence type="ECO:0000256" key="1">
    <source>
        <dbReference type="SAM" id="Phobius"/>
    </source>
</evidence>
<dbReference type="OrthoDB" id="9862013at2"/>
<protein>
    <submittedName>
        <fullName evidence="2">Uncharacterized protein</fullName>
    </submittedName>
</protein>
<reference evidence="2" key="1">
    <citation type="submission" date="2020-04" db="EMBL/GenBank/DDBJ databases">
        <title>Phage recombination drives evolution of spore-forming Bacilli.</title>
        <authorList>
            <person name="Dragos A."/>
            <person name="Kovacs A.T."/>
        </authorList>
    </citation>
    <scope>NUCLEOTIDE SEQUENCE</scope>
    <source>
        <strain evidence="2">168</strain>
    </source>
</reference>
<dbReference type="AlphaFoldDB" id="A0A6M4JJ15"/>
<proteinExistence type="predicted"/>